<evidence type="ECO:0000313" key="3">
    <source>
        <dbReference type="Proteomes" id="UP000019140"/>
    </source>
</evidence>
<comment type="caution">
    <text evidence="2">The sequence shown here is derived from an EMBL/GenBank/DDBJ whole genome shotgun (WGS) entry which is preliminary data.</text>
</comment>
<protein>
    <recommendedName>
        <fullName evidence="4">Toxin-antitoxin system HicB family antitoxin</fullName>
    </recommendedName>
</protein>
<feature type="region of interest" description="Disordered" evidence="1">
    <location>
        <begin position="68"/>
        <end position="88"/>
    </location>
</feature>
<evidence type="ECO:0000256" key="1">
    <source>
        <dbReference type="SAM" id="MobiDB-lite"/>
    </source>
</evidence>
<dbReference type="SUPFAM" id="SSF47598">
    <property type="entry name" value="Ribbon-helix-helix"/>
    <property type="match status" value="1"/>
</dbReference>
<dbReference type="HOGENOM" id="CLU_2502994_0_0_7"/>
<sequence length="88" mass="9814">MGAISVRLPDDLKDKAMKLAKKKNISFNSLVNHWLQAAVMQDETLEWMNKQLGGKNPADLIADFGDFLDKSEPGEEPAPEDMQQALND</sequence>
<dbReference type="GO" id="GO:0006355">
    <property type="term" value="P:regulation of DNA-templated transcription"/>
    <property type="evidence" value="ECO:0007669"/>
    <property type="project" value="InterPro"/>
</dbReference>
<proteinExistence type="predicted"/>
<dbReference type="Proteomes" id="UP000019140">
    <property type="component" value="Unassembled WGS sequence"/>
</dbReference>
<keyword evidence="3" id="KW-1185">Reference proteome</keyword>
<accession>W4LKY4</accession>
<dbReference type="InterPro" id="IPR010985">
    <property type="entry name" value="Ribbon_hlx_hlx"/>
</dbReference>
<gene>
    <name evidence="2" type="ORF">ETSY2_42950</name>
</gene>
<dbReference type="AlphaFoldDB" id="W4LKY4"/>
<dbReference type="Gene3D" id="1.10.1220.10">
    <property type="entry name" value="Met repressor-like"/>
    <property type="match status" value="1"/>
</dbReference>
<evidence type="ECO:0008006" key="4">
    <source>
        <dbReference type="Google" id="ProtNLM"/>
    </source>
</evidence>
<organism evidence="2 3">
    <name type="scientific">Candidatus Entotheonella gemina</name>
    <dbReference type="NCBI Taxonomy" id="1429439"/>
    <lineage>
        <taxon>Bacteria</taxon>
        <taxon>Pseudomonadati</taxon>
        <taxon>Nitrospinota/Tectimicrobiota group</taxon>
        <taxon>Candidatus Tectimicrobiota</taxon>
        <taxon>Candidatus Entotheonellia</taxon>
        <taxon>Candidatus Entotheonellales</taxon>
        <taxon>Candidatus Entotheonellaceae</taxon>
        <taxon>Candidatus Entotheonella</taxon>
    </lineage>
</organism>
<evidence type="ECO:0000313" key="2">
    <source>
        <dbReference type="EMBL" id="ETW98350.1"/>
    </source>
</evidence>
<reference evidence="2 3" key="1">
    <citation type="journal article" date="2014" name="Nature">
        <title>An environmental bacterial taxon with a large and distinct metabolic repertoire.</title>
        <authorList>
            <person name="Wilson M.C."/>
            <person name="Mori T."/>
            <person name="Ruckert C."/>
            <person name="Uria A.R."/>
            <person name="Helf M.J."/>
            <person name="Takada K."/>
            <person name="Gernert C."/>
            <person name="Steffens U.A."/>
            <person name="Heycke N."/>
            <person name="Schmitt S."/>
            <person name="Rinke C."/>
            <person name="Helfrich E.J."/>
            <person name="Brachmann A.O."/>
            <person name="Gurgui C."/>
            <person name="Wakimoto T."/>
            <person name="Kracht M."/>
            <person name="Crusemann M."/>
            <person name="Hentschel U."/>
            <person name="Abe I."/>
            <person name="Matsunaga S."/>
            <person name="Kalinowski J."/>
            <person name="Takeyama H."/>
            <person name="Piel J."/>
        </authorList>
    </citation>
    <scope>NUCLEOTIDE SEQUENCE [LARGE SCALE GENOMIC DNA]</scope>
    <source>
        <strain evidence="3">TSY2</strain>
    </source>
</reference>
<dbReference type="EMBL" id="AZHX01001956">
    <property type="protein sequence ID" value="ETW98350.1"/>
    <property type="molecule type" value="Genomic_DNA"/>
</dbReference>
<dbReference type="InterPro" id="IPR013321">
    <property type="entry name" value="Arc_rbn_hlx_hlx"/>
</dbReference>
<name>W4LKY4_9BACT</name>